<reference evidence="2 3" key="1">
    <citation type="submission" date="2016-11" db="EMBL/GenBank/DDBJ databases">
        <authorList>
            <person name="Jaros S."/>
            <person name="Januszkiewicz K."/>
            <person name="Wedrychowicz H."/>
        </authorList>
    </citation>
    <scope>NUCLEOTIDE SEQUENCE [LARGE SCALE GENOMIC DNA]</scope>
    <source>
        <strain evidence="2 3">DSM 27063</strain>
    </source>
</reference>
<keyword evidence="1" id="KW-0472">Membrane</keyword>
<name>A0A1M6KTA6_9BACT</name>
<keyword evidence="1" id="KW-1133">Transmembrane helix</keyword>
<keyword evidence="1" id="KW-0812">Transmembrane</keyword>
<dbReference type="STRING" id="1168035.SAMN05444280_12450"/>
<keyword evidence="3" id="KW-1185">Reference proteome</keyword>
<evidence type="ECO:0000313" key="2">
    <source>
        <dbReference type="EMBL" id="SHJ62197.1"/>
    </source>
</evidence>
<organism evidence="2 3">
    <name type="scientific">Tangfeifania diversioriginum</name>
    <dbReference type="NCBI Taxonomy" id="1168035"/>
    <lineage>
        <taxon>Bacteria</taxon>
        <taxon>Pseudomonadati</taxon>
        <taxon>Bacteroidota</taxon>
        <taxon>Bacteroidia</taxon>
        <taxon>Marinilabiliales</taxon>
        <taxon>Prolixibacteraceae</taxon>
        <taxon>Tangfeifania</taxon>
    </lineage>
</organism>
<protein>
    <submittedName>
        <fullName evidence="2">Uncharacterized protein</fullName>
    </submittedName>
</protein>
<evidence type="ECO:0000313" key="3">
    <source>
        <dbReference type="Proteomes" id="UP000184050"/>
    </source>
</evidence>
<proteinExistence type="predicted"/>
<accession>A0A1M6KTA6</accession>
<feature type="transmembrane region" description="Helical" evidence="1">
    <location>
        <begin position="6"/>
        <end position="27"/>
    </location>
</feature>
<gene>
    <name evidence="2" type="ORF">SAMN05444280_12450</name>
</gene>
<dbReference type="EMBL" id="FQZE01000024">
    <property type="protein sequence ID" value="SHJ62197.1"/>
    <property type="molecule type" value="Genomic_DNA"/>
</dbReference>
<sequence length="38" mass="4640">MSSAYFTVTIYFALNNYTFLVQNYALFSKNKRKIKKYY</sequence>
<evidence type="ECO:0000256" key="1">
    <source>
        <dbReference type="SAM" id="Phobius"/>
    </source>
</evidence>
<dbReference type="AlphaFoldDB" id="A0A1M6KTA6"/>
<dbReference type="Proteomes" id="UP000184050">
    <property type="component" value="Unassembled WGS sequence"/>
</dbReference>